<dbReference type="Pfam" id="PF00128">
    <property type="entry name" value="Alpha-amylase"/>
    <property type="match status" value="1"/>
</dbReference>
<dbReference type="InterPro" id="IPR017853">
    <property type="entry name" value="GH"/>
</dbReference>
<dbReference type="SMART" id="SM00642">
    <property type="entry name" value="Aamy"/>
    <property type="match status" value="1"/>
</dbReference>
<evidence type="ECO:0000256" key="1">
    <source>
        <dbReference type="ARBA" id="ARBA00022801"/>
    </source>
</evidence>
<dbReference type="InterPro" id="IPR006311">
    <property type="entry name" value="TAT_signal"/>
</dbReference>
<dbReference type="PANTHER" id="PTHR10357">
    <property type="entry name" value="ALPHA-AMYLASE FAMILY MEMBER"/>
    <property type="match status" value="1"/>
</dbReference>
<gene>
    <name evidence="5" type="primary">amyA10</name>
    <name evidence="5" type="ORF">AArcS_3130</name>
</gene>
<dbReference type="PANTHER" id="PTHR10357:SF210">
    <property type="entry name" value="MALTODEXTRIN GLUCOSIDASE"/>
    <property type="match status" value="1"/>
</dbReference>
<dbReference type="PROSITE" id="PS51318">
    <property type="entry name" value="TAT"/>
    <property type="match status" value="1"/>
</dbReference>
<keyword evidence="2 5" id="KW-0326">Glycosidase</keyword>
<dbReference type="Pfam" id="PF09985">
    <property type="entry name" value="Glucodextran_C"/>
    <property type="match status" value="2"/>
</dbReference>
<feature type="domain" description="Glycosyl hydrolase family 13 catalytic" evidence="4">
    <location>
        <begin position="286"/>
        <end position="691"/>
    </location>
</feature>
<proteinExistence type="predicted"/>
<dbReference type="InterPro" id="IPR006047">
    <property type="entry name" value="GH13_cat_dom"/>
</dbReference>
<dbReference type="EMBL" id="CP064786">
    <property type="protein sequence ID" value="QSG04317.1"/>
    <property type="molecule type" value="Genomic_DNA"/>
</dbReference>
<dbReference type="GeneID" id="70686508"/>
<keyword evidence="1" id="KW-0378">Hydrolase</keyword>
<evidence type="ECO:0000256" key="3">
    <source>
        <dbReference type="SAM" id="MobiDB-lite"/>
    </source>
</evidence>
<feature type="compositionally biased region" description="Acidic residues" evidence="3">
    <location>
        <begin position="1291"/>
        <end position="1313"/>
    </location>
</feature>
<feature type="region of interest" description="Disordered" evidence="3">
    <location>
        <begin position="1284"/>
        <end position="1322"/>
    </location>
</feature>
<dbReference type="Gene3D" id="2.60.40.1190">
    <property type="match status" value="2"/>
</dbReference>
<evidence type="ECO:0000313" key="5">
    <source>
        <dbReference type="EMBL" id="QSG04317.1"/>
    </source>
</evidence>
<keyword evidence="6" id="KW-1185">Reference proteome</keyword>
<dbReference type="InterPro" id="IPR019248">
    <property type="entry name" value="Glucodextran_C"/>
</dbReference>
<dbReference type="GO" id="GO:0005975">
    <property type="term" value="P:carbohydrate metabolic process"/>
    <property type="evidence" value="ECO:0007669"/>
    <property type="project" value="InterPro"/>
</dbReference>
<name>A0A897MV03_9EURY</name>
<dbReference type="RefSeq" id="WP_238478338.1">
    <property type="nucleotide sequence ID" value="NZ_CP064786.1"/>
</dbReference>
<dbReference type="Gene3D" id="3.20.20.80">
    <property type="entry name" value="Glycosidases"/>
    <property type="match status" value="1"/>
</dbReference>
<dbReference type="GO" id="GO:0016798">
    <property type="term" value="F:hydrolase activity, acting on glycosyl bonds"/>
    <property type="evidence" value="ECO:0007669"/>
    <property type="project" value="UniProtKB-KW"/>
</dbReference>
<dbReference type="KEGG" id="hara:AArcS_3130"/>
<organism evidence="5 6">
    <name type="scientific">Natranaeroarchaeum sulfidigenes</name>
    <dbReference type="NCBI Taxonomy" id="2784880"/>
    <lineage>
        <taxon>Archaea</taxon>
        <taxon>Methanobacteriati</taxon>
        <taxon>Methanobacteriota</taxon>
        <taxon>Stenosarchaea group</taxon>
        <taxon>Halobacteria</taxon>
        <taxon>Halobacteriales</taxon>
        <taxon>Natronoarchaeaceae</taxon>
        <taxon>Natranaeroarchaeum</taxon>
    </lineage>
</organism>
<sequence length="1346" mass="148481">MSNNNSLNPDIRRRTVLGGMAGAGALWFTPFSAGADSVDNYEQRHADGPDSYHPGHPRFVEVGEMISNPEDIGEWSFGSRDNIAPRIPDFEADPDNYDSDDFEWSLVEQPDGSDAELLFEHTHDEAPVPRHSTEKEHAVEFVADEPGRYVLELDAPDGTHEMTIHAFPEGDGPRPTVELEGEHDGGEFTLNANPELNPASNALTDDLEVVFLADDRDALDTDDIDTDGFEATVPESALDGERGRVHVAAYDGSARSMIDTIELHPDGETHLPNRAPEWMEEGIMYQIFPRSWAGERGATTFDTLINGDDETGARGLDYLEELGVDAVWLTPVVPAESVDKMFQEQNLSNWPGDQPAGGGPHGYDTNDYFGIAEDLAPEGKEPIEAYKEFVDECHERDIKVCFDLVINHAGRGHPYFQDTIADQDEERSQALIDAEFEYPSVNEWDEDSKYFDWWDRVEAASTVDGLQEDPTAEIADPAPANTGFFGLRVMPNFNFDNVAVREHMLAFADFWSGEVGVDGFRCDIAWGVPISMWKDIREIVRENDEEFLMLDETIPKEPEMAENAFDMHLDTDGFTGTAASVAAGDTGAQSLIDSIEARTEDGFPDHSLILNYVENHDEERLLNSIVRNLNDPEDRDEVPDEEWEAGARRERAAWAACIGLPGVPKFYYGQERQISRYGENRWPATDMDAFDEDNRGITDGELDIGADVREGGKQRAFMNWDEYDEDHLEFFKEVNQAYQELDALKPKAELRGAYAFPLDDPDFDNPNMIVFGRDASELDDIDGPETVICIVNFEDDPVEPILRPEVDTVNLVTGEDIATDVSDTGVTVEVDTFAVLETPSLFSIGDMIIELSAESGTDAGPGTYEYPTGDDFDEGAFDLTRFDVHQSRNDYQFAVEVDGDLTNPWDYEHGFSHQHLQVYIRHPDVDGGTTDAREGVNATFEEPYHYRFIADGEHGARLENYEGEELASGEITVNNANEAMLFEFPQSAIDGGLDQMEIAALMLGYDSDAPGNVRPVEADAGEDVFGGAENEYAPNVIDRAGVESNEDALAYSEGELAEIPYDSLIAEFEEVEHFETGTDGEPYGPDQFTYPTGDDYYEGAWDVESVTIHESPARVKFEFTMNEEIQNPWGLDPVSHQFVQIYINSPEADGPESTEGRAGTNFGFATPHQTRVLAHGEGTTDIEDAEGEPVSGDVEYQQVDDHTVAVDFPKSAVDWTDDVSFAAIMTPFDGFGDGDIRPINPDPGEHAIGGGDPDADDPAAMDLLLPEGESRADVLAYDEDTTPEIPFVALGDEEPEPANGEEDEEEDDDEDDGLPGFGVAAGAAGVGAGALAAKRLSENADEDTEE</sequence>
<evidence type="ECO:0000313" key="6">
    <source>
        <dbReference type="Proteomes" id="UP000663586"/>
    </source>
</evidence>
<evidence type="ECO:0000259" key="4">
    <source>
        <dbReference type="SMART" id="SM00642"/>
    </source>
</evidence>
<dbReference type="Proteomes" id="UP000663586">
    <property type="component" value="Chromosome"/>
</dbReference>
<dbReference type="SUPFAM" id="SSF49344">
    <property type="entry name" value="CBD9-like"/>
    <property type="match status" value="2"/>
</dbReference>
<dbReference type="SUPFAM" id="SSF51445">
    <property type="entry name" value="(Trans)glycosidases"/>
    <property type="match status" value="1"/>
</dbReference>
<feature type="region of interest" description="Disordered" evidence="3">
    <location>
        <begin position="1233"/>
        <end position="1260"/>
    </location>
</feature>
<accession>A0A897MV03</accession>
<reference evidence="5" key="1">
    <citation type="submission" date="2020-11" db="EMBL/GenBank/DDBJ databases">
        <title>Carbohydrate-dependent, anaerobic sulfur respiration: A novel catabolism in halophilic archaea.</title>
        <authorList>
            <person name="Sorokin D.Y."/>
            <person name="Messina E."/>
            <person name="Smedile F."/>
            <person name="La Cono V."/>
            <person name="Hallsworth J.E."/>
            <person name="Yakimov M.M."/>
        </authorList>
    </citation>
    <scope>NUCLEOTIDE SEQUENCE</scope>
    <source>
        <strain evidence="5">AArc-S</strain>
    </source>
</reference>
<evidence type="ECO:0000256" key="2">
    <source>
        <dbReference type="ARBA" id="ARBA00023295"/>
    </source>
</evidence>
<protein>
    <submittedName>
        <fullName evidence="5">Glycosidase</fullName>
    </submittedName>
</protein>